<feature type="compositionally biased region" description="Polar residues" evidence="1">
    <location>
        <begin position="18"/>
        <end position="38"/>
    </location>
</feature>
<comment type="caution">
    <text evidence="2">The sequence shown here is derived from an EMBL/GenBank/DDBJ whole genome shotgun (WGS) entry which is preliminary data.</text>
</comment>
<dbReference type="Proteomes" id="UP000230233">
    <property type="component" value="Unassembled WGS sequence"/>
</dbReference>
<gene>
    <name evidence="2" type="ORF">B9Z55_027596</name>
</gene>
<dbReference type="EMBL" id="PDUG01000011">
    <property type="protein sequence ID" value="PIC13737.1"/>
    <property type="molecule type" value="Genomic_DNA"/>
</dbReference>
<dbReference type="AlphaFoldDB" id="A0A2G5SFD8"/>
<feature type="region of interest" description="Disordered" evidence="1">
    <location>
        <begin position="13"/>
        <end position="50"/>
    </location>
</feature>
<protein>
    <submittedName>
        <fullName evidence="2">Uncharacterized protein</fullName>
    </submittedName>
</protein>
<proteinExistence type="predicted"/>
<evidence type="ECO:0000256" key="1">
    <source>
        <dbReference type="SAM" id="MobiDB-lite"/>
    </source>
</evidence>
<name>A0A2G5SFD8_9PELO</name>
<evidence type="ECO:0000313" key="2">
    <source>
        <dbReference type="EMBL" id="PIC13737.1"/>
    </source>
</evidence>
<sequence>MFDFNFSGKRTDKKNLLGQRTTGSGQNNFLTDNGNGQRTARKWPDKGQRTTDCPCISGTIPWNMLFEWIEAEDEKIMFTRSALMRSLAKAERELQIIQRKQMNLTGPVAPESVKAVERCF</sequence>
<evidence type="ECO:0000313" key="3">
    <source>
        <dbReference type="Proteomes" id="UP000230233"/>
    </source>
</evidence>
<organism evidence="2 3">
    <name type="scientific">Caenorhabditis nigoni</name>
    <dbReference type="NCBI Taxonomy" id="1611254"/>
    <lineage>
        <taxon>Eukaryota</taxon>
        <taxon>Metazoa</taxon>
        <taxon>Ecdysozoa</taxon>
        <taxon>Nematoda</taxon>
        <taxon>Chromadorea</taxon>
        <taxon>Rhabditida</taxon>
        <taxon>Rhabditina</taxon>
        <taxon>Rhabditomorpha</taxon>
        <taxon>Rhabditoidea</taxon>
        <taxon>Rhabditidae</taxon>
        <taxon>Peloderinae</taxon>
        <taxon>Caenorhabditis</taxon>
    </lineage>
</organism>
<reference evidence="3" key="1">
    <citation type="submission" date="2017-10" db="EMBL/GenBank/DDBJ databases">
        <title>Rapid genome shrinkage in a self-fertile nematode reveals novel sperm competition proteins.</title>
        <authorList>
            <person name="Yin D."/>
            <person name="Schwarz E.M."/>
            <person name="Thomas C.G."/>
            <person name="Felde R.L."/>
            <person name="Korf I.F."/>
            <person name="Cutter A.D."/>
            <person name="Schartner C.M."/>
            <person name="Ralston E.J."/>
            <person name="Meyer B.J."/>
            <person name="Haag E.S."/>
        </authorList>
    </citation>
    <scope>NUCLEOTIDE SEQUENCE [LARGE SCALE GENOMIC DNA]</scope>
    <source>
        <strain evidence="3">JU1422</strain>
    </source>
</reference>
<keyword evidence="3" id="KW-1185">Reference proteome</keyword>
<accession>A0A2G5SFD8</accession>